<comment type="caution">
    <text evidence="1">The sequence shown here is derived from an EMBL/GenBank/DDBJ whole genome shotgun (WGS) entry which is preliminary data.</text>
</comment>
<evidence type="ECO:0000313" key="1">
    <source>
        <dbReference type="EMBL" id="CAF4080672.1"/>
    </source>
</evidence>
<reference evidence="1" key="1">
    <citation type="submission" date="2021-02" db="EMBL/GenBank/DDBJ databases">
        <authorList>
            <person name="Nowell W R."/>
        </authorList>
    </citation>
    <scope>NUCLEOTIDE SEQUENCE</scope>
</reference>
<dbReference type="AlphaFoldDB" id="A0A819TU96"/>
<proteinExistence type="predicted"/>
<gene>
    <name evidence="1" type="ORF">OKA104_LOCUS34542</name>
    <name evidence="2" type="ORF">OKA104_LOCUS40428</name>
</gene>
<evidence type="ECO:0000313" key="3">
    <source>
        <dbReference type="Proteomes" id="UP000663881"/>
    </source>
</evidence>
<dbReference type="EMBL" id="CAJOAY010008674">
    <property type="protein sequence ID" value="CAF4190922.1"/>
    <property type="molecule type" value="Genomic_DNA"/>
</dbReference>
<evidence type="ECO:0000313" key="2">
    <source>
        <dbReference type="EMBL" id="CAF4190922.1"/>
    </source>
</evidence>
<organism evidence="1 3">
    <name type="scientific">Adineta steineri</name>
    <dbReference type="NCBI Taxonomy" id="433720"/>
    <lineage>
        <taxon>Eukaryota</taxon>
        <taxon>Metazoa</taxon>
        <taxon>Spiralia</taxon>
        <taxon>Gnathifera</taxon>
        <taxon>Rotifera</taxon>
        <taxon>Eurotatoria</taxon>
        <taxon>Bdelloidea</taxon>
        <taxon>Adinetida</taxon>
        <taxon>Adinetidae</taxon>
        <taxon>Adineta</taxon>
    </lineage>
</organism>
<dbReference type="EMBL" id="CAJOAY010004715">
    <property type="protein sequence ID" value="CAF4080672.1"/>
    <property type="molecule type" value="Genomic_DNA"/>
</dbReference>
<sequence>LDRPLSDIVIVKSGVFKVPNKFAVEREPVDPDI</sequence>
<feature type="non-terminal residue" evidence="1">
    <location>
        <position position="1"/>
    </location>
</feature>
<protein>
    <submittedName>
        <fullName evidence="1">Uncharacterized protein</fullName>
    </submittedName>
</protein>
<name>A0A819TU96_9BILA</name>
<accession>A0A819TU96</accession>
<dbReference type="Proteomes" id="UP000663881">
    <property type="component" value="Unassembled WGS sequence"/>
</dbReference>